<evidence type="ECO:0000256" key="3">
    <source>
        <dbReference type="ARBA" id="ARBA00022771"/>
    </source>
</evidence>
<keyword evidence="2" id="KW-0479">Metal-binding</keyword>
<feature type="domain" description="MBD" evidence="11">
    <location>
        <begin position="147"/>
        <end position="215"/>
    </location>
</feature>
<dbReference type="InterPro" id="IPR001739">
    <property type="entry name" value="Methyl_CpG_DNA-bd"/>
</dbReference>
<feature type="region of interest" description="Disordered" evidence="10">
    <location>
        <begin position="1"/>
        <end position="129"/>
    </location>
</feature>
<dbReference type="InterPro" id="IPR016177">
    <property type="entry name" value="DNA-bd_dom_sf"/>
</dbReference>
<protein>
    <submittedName>
        <fullName evidence="13">Methyl-CpG binding domain protein 1b</fullName>
    </submittedName>
</protein>
<dbReference type="GO" id="GO:0008270">
    <property type="term" value="F:zinc ion binding"/>
    <property type="evidence" value="ECO:0007669"/>
    <property type="project" value="UniProtKB-KW"/>
</dbReference>
<dbReference type="Gene3D" id="3.30.890.10">
    <property type="entry name" value="Methyl-cpg-binding Protein 2, Chain A"/>
    <property type="match status" value="1"/>
</dbReference>
<evidence type="ECO:0000313" key="14">
    <source>
        <dbReference type="Proteomes" id="UP000472265"/>
    </source>
</evidence>
<evidence type="ECO:0000259" key="11">
    <source>
        <dbReference type="PROSITE" id="PS50982"/>
    </source>
</evidence>
<keyword evidence="7" id="KW-0804">Transcription</keyword>
<dbReference type="GO" id="GO:0000122">
    <property type="term" value="P:negative regulation of transcription by RNA polymerase II"/>
    <property type="evidence" value="ECO:0007669"/>
    <property type="project" value="TreeGrafter"/>
</dbReference>
<keyword evidence="8" id="KW-0539">Nucleus</keyword>
<keyword evidence="4" id="KW-0862">Zinc</keyword>
<dbReference type="GO" id="GO:0008327">
    <property type="term" value="F:methyl-CpG binding"/>
    <property type="evidence" value="ECO:0007669"/>
    <property type="project" value="TreeGrafter"/>
</dbReference>
<proteinExistence type="predicted"/>
<feature type="compositionally biased region" description="Polar residues" evidence="10">
    <location>
        <begin position="35"/>
        <end position="53"/>
    </location>
</feature>
<dbReference type="Ensembl" id="ENSSAUT00010036135.1">
    <property type="protein sequence ID" value="ENSSAUP00010034297.1"/>
    <property type="gene ID" value="ENSSAUG00010014539.1"/>
</dbReference>
<dbReference type="InterPro" id="IPR002857">
    <property type="entry name" value="Znf_CXXC"/>
</dbReference>
<sequence>MNEETLEESPKSPVPGKEPVEEDVGQSTEKKSSEAENTSKTAPAQEPTATPDSLDTKENPSSDPVTDTEKEIKEEEGDDIRVTAGEPPIDWFEPLEEDDDDADSGRNDAEEESLAGESERSESVPGSEKTFKKIYQLNVPRRKRSHPDEGWVEWPILGEGWKRKEVVRRSGSSVGQKDVYYLGPRGDRVRSRVELVSVLEGFLDLSTFDYKTGKFYEGVAHPTRTRNRAKVLLQLKGKAHNQSEYYIYWIPCGQCVGCHNNINCGQCANCKHGLQSPESRKRICRKRKCICPIRKHLSLKSSDTENFSVNVDVDDEDDLSTDDDDDRKRRSCGECKACLCRKDCGTCDFCVDKPKFGGSNKKRQKCRLRQCQRQAMRHLLPFQMGQGDYGPDGQMLPGRPRPHYTYSRKSNFKKNRASASGLDFSDNDDDDLPITQIFSLADNPTNSGADVENQLMKLLHALRSSALPILWYAIMVEGPQLQLIQCSKESAMTDTTVLIDPGFCYQVTVQKQPLLPTHSLYDTYPGRLTSVTEVVNLLLGLAKYVMCQGLPPKQPSSNKDPVILARASTCDFLVRRKVRICANCRAMRGL</sequence>
<evidence type="ECO:0000259" key="12">
    <source>
        <dbReference type="PROSITE" id="PS51058"/>
    </source>
</evidence>
<evidence type="ECO:0000256" key="7">
    <source>
        <dbReference type="ARBA" id="ARBA00023163"/>
    </source>
</evidence>
<dbReference type="SMART" id="SM00391">
    <property type="entry name" value="MBD"/>
    <property type="match status" value="1"/>
</dbReference>
<dbReference type="PANTHER" id="PTHR12396:SF57">
    <property type="entry name" value="METHYL-CPG-BINDING DOMAIN PROTEIN 1"/>
    <property type="match status" value="1"/>
</dbReference>
<evidence type="ECO:0000256" key="8">
    <source>
        <dbReference type="ARBA" id="ARBA00023242"/>
    </source>
</evidence>
<accession>A0A671W8L4</accession>
<dbReference type="GeneTree" id="ENSGT00950000183005"/>
<name>A0A671W8L4_SPAAU</name>
<organism evidence="13 14">
    <name type="scientific">Sparus aurata</name>
    <name type="common">Gilthead sea bream</name>
    <dbReference type="NCBI Taxonomy" id="8175"/>
    <lineage>
        <taxon>Eukaryota</taxon>
        <taxon>Metazoa</taxon>
        <taxon>Chordata</taxon>
        <taxon>Craniata</taxon>
        <taxon>Vertebrata</taxon>
        <taxon>Euteleostomi</taxon>
        <taxon>Actinopterygii</taxon>
        <taxon>Neopterygii</taxon>
        <taxon>Teleostei</taxon>
        <taxon>Neoteleostei</taxon>
        <taxon>Acanthomorphata</taxon>
        <taxon>Eupercaria</taxon>
        <taxon>Spariformes</taxon>
        <taxon>Sparidae</taxon>
        <taxon>Sparus</taxon>
    </lineage>
</organism>
<dbReference type="Pfam" id="PF01429">
    <property type="entry name" value="MBD"/>
    <property type="match status" value="1"/>
</dbReference>
<evidence type="ECO:0000256" key="6">
    <source>
        <dbReference type="ARBA" id="ARBA00023125"/>
    </source>
</evidence>
<evidence type="ECO:0000313" key="13">
    <source>
        <dbReference type="Ensembl" id="ENSSAUP00010034297.1"/>
    </source>
</evidence>
<evidence type="ECO:0000256" key="9">
    <source>
        <dbReference type="PROSITE-ProRule" id="PRU00509"/>
    </source>
</evidence>
<keyword evidence="5" id="KW-0805">Transcription regulation</keyword>
<reference evidence="13" key="2">
    <citation type="submission" date="2025-08" db="UniProtKB">
        <authorList>
            <consortium name="Ensembl"/>
        </authorList>
    </citation>
    <scope>IDENTIFICATION</scope>
</reference>
<dbReference type="GO" id="GO:0005654">
    <property type="term" value="C:nucleoplasm"/>
    <property type="evidence" value="ECO:0007669"/>
    <property type="project" value="UniProtKB-ARBA"/>
</dbReference>
<feature type="domain" description="CXXC-type" evidence="12">
    <location>
        <begin position="241"/>
        <end position="290"/>
    </location>
</feature>
<dbReference type="PROSITE" id="PS50982">
    <property type="entry name" value="MBD"/>
    <property type="match status" value="1"/>
</dbReference>
<feature type="compositionally biased region" description="Acidic residues" evidence="10">
    <location>
        <begin position="93"/>
        <end position="102"/>
    </location>
</feature>
<evidence type="ECO:0000256" key="10">
    <source>
        <dbReference type="SAM" id="MobiDB-lite"/>
    </source>
</evidence>
<evidence type="ECO:0000256" key="4">
    <source>
        <dbReference type="ARBA" id="ARBA00022833"/>
    </source>
</evidence>
<dbReference type="GO" id="GO:0006346">
    <property type="term" value="P:DNA methylation-dependent constitutive heterochromatin formation"/>
    <property type="evidence" value="ECO:0007669"/>
    <property type="project" value="TreeGrafter"/>
</dbReference>
<dbReference type="Pfam" id="PF02008">
    <property type="entry name" value="zf-CXXC"/>
    <property type="match status" value="2"/>
</dbReference>
<keyword evidence="6" id="KW-0238">DNA-binding</keyword>
<reference evidence="13" key="3">
    <citation type="submission" date="2025-09" db="UniProtKB">
        <authorList>
            <consortium name="Ensembl"/>
        </authorList>
    </citation>
    <scope>IDENTIFICATION</scope>
</reference>
<dbReference type="SUPFAM" id="SSF54171">
    <property type="entry name" value="DNA-binding domain"/>
    <property type="match status" value="1"/>
</dbReference>
<reference evidence="13" key="1">
    <citation type="submission" date="2021-04" db="EMBL/GenBank/DDBJ databases">
        <authorList>
            <consortium name="Wellcome Sanger Institute Data Sharing"/>
        </authorList>
    </citation>
    <scope>NUCLEOTIDE SEQUENCE [LARGE SCALE GENOMIC DNA]</scope>
</reference>
<dbReference type="AlphaFoldDB" id="A0A671W8L4"/>
<evidence type="ECO:0000256" key="5">
    <source>
        <dbReference type="ARBA" id="ARBA00023015"/>
    </source>
</evidence>
<gene>
    <name evidence="13" type="primary">mbd1b</name>
</gene>
<evidence type="ECO:0000256" key="1">
    <source>
        <dbReference type="ARBA" id="ARBA00004123"/>
    </source>
</evidence>
<dbReference type="Proteomes" id="UP000472265">
    <property type="component" value="Chromosome 6"/>
</dbReference>
<keyword evidence="14" id="KW-1185">Reference proteome</keyword>
<dbReference type="CDD" id="cd01396">
    <property type="entry name" value="MeCP2_MBD"/>
    <property type="match status" value="1"/>
</dbReference>
<dbReference type="PANTHER" id="PTHR12396">
    <property type="entry name" value="METHYL-CPG BINDING PROTEIN, MBD"/>
    <property type="match status" value="1"/>
</dbReference>
<keyword evidence="3 9" id="KW-0863">Zinc-finger</keyword>
<evidence type="ECO:0000256" key="2">
    <source>
        <dbReference type="ARBA" id="ARBA00022723"/>
    </source>
</evidence>
<dbReference type="PROSITE" id="PS51058">
    <property type="entry name" value="ZF_CXXC"/>
    <property type="match status" value="2"/>
</dbReference>
<comment type="subcellular location">
    <subcellularLocation>
        <location evidence="1">Nucleus</location>
    </subcellularLocation>
</comment>
<feature type="domain" description="CXXC-type" evidence="12">
    <location>
        <begin position="325"/>
        <end position="372"/>
    </location>
</feature>